<evidence type="ECO:0000256" key="1">
    <source>
        <dbReference type="SAM" id="MobiDB-lite"/>
    </source>
</evidence>
<gene>
    <name evidence="2" type="ORF">CesoFtcFv8_007888</name>
</gene>
<accession>A0AAN8CF91</accession>
<comment type="caution">
    <text evidence="2">The sequence shown here is derived from an EMBL/GenBank/DDBJ whole genome shotgun (WGS) entry which is preliminary data.</text>
</comment>
<dbReference type="Proteomes" id="UP001335648">
    <property type="component" value="Unassembled WGS sequence"/>
</dbReference>
<evidence type="ECO:0000313" key="3">
    <source>
        <dbReference type="Proteomes" id="UP001335648"/>
    </source>
</evidence>
<name>A0AAN8CF91_9TELE</name>
<proteinExistence type="predicted"/>
<protein>
    <submittedName>
        <fullName evidence="2">Uncharacterized protein</fullName>
    </submittedName>
</protein>
<reference evidence="2 3" key="1">
    <citation type="journal article" date="2023" name="Mol. Biol. Evol.">
        <title>Genomics of Secondarily Temperate Adaptation in the Only Non-Antarctic Icefish.</title>
        <authorList>
            <person name="Rivera-Colon A.G."/>
            <person name="Rayamajhi N."/>
            <person name="Minhas B.F."/>
            <person name="Madrigal G."/>
            <person name="Bilyk K.T."/>
            <person name="Yoon V."/>
            <person name="Hune M."/>
            <person name="Gregory S."/>
            <person name="Cheng C.H.C."/>
            <person name="Catchen J.M."/>
        </authorList>
    </citation>
    <scope>NUCLEOTIDE SEQUENCE [LARGE SCALE GENOMIC DNA]</scope>
    <source>
        <strain evidence="2">JC2023a</strain>
    </source>
</reference>
<keyword evidence="3" id="KW-1185">Reference proteome</keyword>
<organism evidence="2 3">
    <name type="scientific">Champsocephalus esox</name>
    <name type="common">pike icefish</name>
    <dbReference type="NCBI Taxonomy" id="159716"/>
    <lineage>
        <taxon>Eukaryota</taxon>
        <taxon>Metazoa</taxon>
        <taxon>Chordata</taxon>
        <taxon>Craniata</taxon>
        <taxon>Vertebrata</taxon>
        <taxon>Euteleostomi</taxon>
        <taxon>Actinopterygii</taxon>
        <taxon>Neopterygii</taxon>
        <taxon>Teleostei</taxon>
        <taxon>Neoteleostei</taxon>
        <taxon>Acanthomorphata</taxon>
        <taxon>Eupercaria</taxon>
        <taxon>Perciformes</taxon>
        <taxon>Notothenioidei</taxon>
        <taxon>Channichthyidae</taxon>
        <taxon>Champsocephalus</taxon>
    </lineage>
</organism>
<feature type="region of interest" description="Disordered" evidence="1">
    <location>
        <begin position="54"/>
        <end position="73"/>
    </location>
</feature>
<dbReference type="AlphaFoldDB" id="A0AAN8CF91"/>
<evidence type="ECO:0000313" key="2">
    <source>
        <dbReference type="EMBL" id="KAK5902652.1"/>
    </source>
</evidence>
<dbReference type="EMBL" id="JAULUE010002051">
    <property type="protein sequence ID" value="KAK5902652.1"/>
    <property type="molecule type" value="Genomic_DNA"/>
</dbReference>
<sequence length="73" mass="7915">MFTHKPTSSNAQAPSEAFKHSGISIGFQEASNTQVEPLRLRPSYSALSLATQEEPCWALGQEPTTGKKHTGEN</sequence>